<evidence type="ECO:0000256" key="1">
    <source>
        <dbReference type="ARBA" id="ARBA00023015"/>
    </source>
</evidence>
<dbReference type="InterPro" id="IPR018062">
    <property type="entry name" value="HTH_AraC-typ_CS"/>
</dbReference>
<dbReference type="InterPro" id="IPR018060">
    <property type="entry name" value="HTH_AraC"/>
</dbReference>
<gene>
    <name evidence="5" type="primary">ybcM</name>
    <name evidence="5" type="ORF">EcWSU1_A053</name>
</gene>
<keyword evidence="2" id="KW-0238">DNA-binding</keyword>
<dbReference type="SMART" id="SM00342">
    <property type="entry name" value="HTH_ARAC"/>
    <property type="match status" value="1"/>
</dbReference>
<evidence type="ECO:0000313" key="5">
    <source>
        <dbReference type="EMBL" id="AEW76027.1"/>
    </source>
</evidence>
<organism evidence="5 6">
    <name type="scientific">Enterobacter ludwigii</name>
    <dbReference type="NCBI Taxonomy" id="299767"/>
    <lineage>
        <taxon>Bacteria</taxon>
        <taxon>Pseudomonadati</taxon>
        <taxon>Pseudomonadota</taxon>
        <taxon>Gammaproteobacteria</taxon>
        <taxon>Enterobacterales</taxon>
        <taxon>Enterobacteriaceae</taxon>
        <taxon>Enterobacter</taxon>
        <taxon>Enterobacter cloacae complex</taxon>
    </lineage>
</organism>
<dbReference type="EMBL" id="CP002887">
    <property type="protein sequence ID" value="AEW76027.1"/>
    <property type="molecule type" value="Genomic_DNA"/>
</dbReference>
<accession>G8LQD1</accession>
<dbReference type="GO" id="GO:0005829">
    <property type="term" value="C:cytosol"/>
    <property type="evidence" value="ECO:0007669"/>
    <property type="project" value="TreeGrafter"/>
</dbReference>
<dbReference type="PANTHER" id="PTHR47894:SF4">
    <property type="entry name" value="HTH-TYPE TRANSCRIPTIONAL REGULATOR GADX"/>
    <property type="match status" value="1"/>
</dbReference>
<dbReference type="eggNOG" id="COG2207">
    <property type="taxonomic scope" value="Bacteria"/>
</dbReference>
<dbReference type="PANTHER" id="PTHR47894">
    <property type="entry name" value="HTH-TYPE TRANSCRIPTIONAL REGULATOR GADX"/>
    <property type="match status" value="1"/>
</dbReference>
<feature type="domain" description="HTH araC/xylS-type" evidence="4">
    <location>
        <begin position="170"/>
        <end position="267"/>
    </location>
</feature>
<evidence type="ECO:0000256" key="2">
    <source>
        <dbReference type="ARBA" id="ARBA00023125"/>
    </source>
</evidence>
<dbReference type="Gene3D" id="1.10.10.60">
    <property type="entry name" value="Homeodomain-like"/>
    <property type="match status" value="1"/>
</dbReference>
<dbReference type="PROSITE" id="PS01124">
    <property type="entry name" value="HTH_ARAC_FAMILY_2"/>
    <property type="match status" value="1"/>
</dbReference>
<evidence type="ECO:0000259" key="4">
    <source>
        <dbReference type="PROSITE" id="PS01124"/>
    </source>
</evidence>
<name>G8LQD1_9ENTR</name>
<proteinExistence type="predicted"/>
<protein>
    <submittedName>
        <fullName evidence="5">YbcM</fullName>
    </submittedName>
</protein>
<dbReference type="AlphaFoldDB" id="G8LQD1"/>
<dbReference type="GO" id="GO:0003700">
    <property type="term" value="F:DNA-binding transcription factor activity"/>
    <property type="evidence" value="ECO:0007669"/>
    <property type="project" value="InterPro"/>
</dbReference>
<dbReference type="KEGG" id="eec:EcWSU1_A053"/>
<geneLocation type="plasmid" evidence="5 6">
    <name>pEcWSU1_A</name>
</geneLocation>
<dbReference type="GO" id="GO:0000976">
    <property type="term" value="F:transcription cis-regulatory region binding"/>
    <property type="evidence" value="ECO:0007669"/>
    <property type="project" value="TreeGrafter"/>
</dbReference>
<keyword evidence="1" id="KW-0805">Transcription regulation</keyword>
<dbReference type="Proteomes" id="UP000007838">
    <property type="component" value="Plasmid pEcWSU1_A"/>
</dbReference>
<dbReference type="HOGENOM" id="CLU_071578_1_0_6"/>
<sequence>MMERTLSSRINVGSTAHVQHTQPLMMRHITIDEPTIILVRHGRKIIRWAQREINLEAGDAVVIGEGDSFDIINTPSPLTGTYEASWLSFCSDFVQNYCFMHAPRMSMNEANKMAEPGNSFRKAFYHTADAIADTENIPESIVARRMEEMLSWLDEYHIFFALKKHTGLAIKIRKLVAADISQDWNTAQVAAEFGMSATTLRRHLHAENTSFTHLVTDIRMCRALTLLQVTDLSVTRISQEVGYENPSKFAARFRTRFGFSPSLVRVSGPTIGNLAGLAPLRNLKVRFAQ</sequence>
<evidence type="ECO:0000313" key="6">
    <source>
        <dbReference type="Proteomes" id="UP000007838"/>
    </source>
</evidence>
<keyword evidence="5" id="KW-0614">Plasmid</keyword>
<dbReference type="PROSITE" id="PS00041">
    <property type="entry name" value="HTH_ARAC_FAMILY_1"/>
    <property type="match status" value="1"/>
</dbReference>
<dbReference type="InterPro" id="IPR009057">
    <property type="entry name" value="Homeodomain-like_sf"/>
</dbReference>
<dbReference type="Pfam" id="PF12833">
    <property type="entry name" value="HTH_18"/>
    <property type="match status" value="1"/>
</dbReference>
<dbReference type="SUPFAM" id="SSF46689">
    <property type="entry name" value="Homeodomain-like"/>
    <property type="match status" value="1"/>
</dbReference>
<evidence type="ECO:0000256" key="3">
    <source>
        <dbReference type="ARBA" id="ARBA00023163"/>
    </source>
</evidence>
<reference evidence="5 6" key="1">
    <citation type="journal article" date="2011" name="Stand. Genomic Sci.">
        <title>Complete genome of the onion pathogen Enterobacter cloacae EcWSU1.</title>
        <authorList>
            <person name="Humann J.L."/>
            <person name="Wildung M."/>
            <person name="Cheng C.H."/>
            <person name="Lee T."/>
            <person name="Stewart J.E."/>
            <person name="Drew J.C."/>
            <person name="Triplett E.W."/>
            <person name="Main D."/>
            <person name="Schroeder B.K."/>
        </authorList>
    </citation>
    <scope>NUCLEOTIDE SEQUENCE [LARGE SCALE GENOMIC DNA]</scope>
    <source>
        <strain evidence="5 6">EcWSU1</strain>
        <plasmid evidence="5 6">pEcWSU1_A</plasmid>
    </source>
</reference>
<keyword evidence="3" id="KW-0804">Transcription</keyword>